<keyword evidence="5" id="KW-0675">Receptor</keyword>
<dbReference type="NCBIfam" id="TIGR04057">
    <property type="entry name" value="SusC_RagA_signa"/>
    <property type="match status" value="1"/>
</dbReference>
<keyword evidence="1 3" id="KW-0732">Signal</keyword>
<dbReference type="SUPFAM" id="SSF56935">
    <property type="entry name" value="Porins"/>
    <property type="match status" value="1"/>
</dbReference>
<comment type="subcellular location">
    <subcellularLocation>
        <location evidence="2">Cell outer membrane</location>
        <topology evidence="2">Multi-pass membrane protein</topology>
    </subcellularLocation>
</comment>
<dbReference type="PROSITE" id="PS52016">
    <property type="entry name" value="TONB_DEPENDENT_REC_3"/>
    <property type="match status" value="1"/>
</dbReference>
<keyword evidence="6" id="KW-1185">Reference proteome</keyword>
<evidence type="ECO:0000313" key="5">
    <source>
        <dbReference type="EMBL" id="MCK8480773.1"/>
    </source>
</evidence>
<evidence type="ECO:0000313" key="6">
    <source>
        <dbReference type="Proteomes" id="UP001203687"/>
    </source>
</evidence>
<keyword evidence="2" id="KW-0813">Transport</keyword>
<sequence length="264" mass="28181">MKLKLTWLMTLFMAFVMQFSFAQEKTVTGTVTSQADGLPLPGVSIIVKGTTRGVQTDFDGNYSIKASANETLVFSYVGNKTVERLVGSNATINVAMAEDLGVLDEVVIEAYRTSTAEKSNIASTTITSKTVEARPNASFAQTLQGQVAGLNITTGNGQPGGDSTINLRGVSSLSGNTEPLFIIDGVPVDEDNFRSLNPNDIESLSVLKDAGATSIYGNRGANGVVLIKTRRGSYNSGLKINYIGTTAFSTLQNHDYNLMNSREQ</sequence>
<dbReference type="InterPro" id="IPR012910">
    <property type="entry name" value="Plug_dom"/>
</dbReference>
<dbReference type="EMBL" id="JALPQF010000008">
    <property type="protein sequence ID" value="MCK8480773.1"/>
    <property type="molecule type" value="Genomic_DNA"/>
</dbReference>
<accession>A0ABT0H8T2</accession>
<evidence type="ECO:0000256" key="3">
    <source>
        <dbReference type="SAM" id="SignalP"/>
    </source>
</evidence>
<gene>
    <name evidence="5" type="ORF">MUY34_09080</name>
</gene>
<feature type="domain" description="TonB-dependent receptor plug" evidence="4">
    <location>
        <begin position="118"/>
        <end position="224"/>
    </location>
</feature>
<dbReference type="Pfam" id="PF07715">
    <property type="entry name" value="Plug"/>
    <property type="match status" value="1"/>
</dbReference>
<evidence type="ECO:0000256" key="2">
    <source>
        <dbReference type="PROSITE-ProRule" id="PRU01360"/>
    </source>
</evidence>
<dbReference type="Gene3D" id="2.170.130.10">
    <property type="entry name" value="TonB-dependent receptor, plug domain"/>
    <property type="match status" value="1"/>
</dbReference>
<comment type="similarity">
    <text evidence="2">Belongs to the TonB-dependent receptor family.</text>
</comment>
<evidence type="ECO:0000256" key="1">
    <source>
        <dbReference type="ARBA" id="ARBA00022729"/>
    </source>
</evidence>
<protein>
    <submittedName>
        <fullName evidence="5">TonB-dependent receptor plug domain-containing protein</fullName>
    </submittedName>
</protein>
<feature type="signal peptide" evidence="3">
    <location>
        <begin position="1"/>
        <end position="22"/>
    </location>
</feature>
<feature type="non-terminal residue" evidence="5">
    <location>
        <position position="264"/>
    </location>
</feature>
<keyword evidence="2" id="KW-0812">Transmembrane</keyword>
<feature type="chain" id="PRO_5046860380" evidence="3">
    <location>
        <begin position="23"/>
        <end position="264"/>
    </location>
</feature>
<name>A0ABT0H8T2_9FLAO</name>
<comment type="caution">
    <text evidence="5">The sequence shown here is derived from an EMBL/GenBank/DDBJ whole genome shotgun (WGS) entry which is preliminary data.</text>
</comment>
<dbReference type="PANTHER" id="PTHR30069">
    <property type="entry name" value="TONB-DEPENDENT OUTER MEMBRANE RECEPTOR"/>
    <property type="match status" value="1"/>
</dbReference>
<dbReference type="InterPro" id="IPR023997">
    <property type="entry name" value="TonB-dep_OMP_SusC/RagA_CS"/>
</dbReference>
<dbReference type="InterPro" id="IPR008969">
    <property type="entry name" value="CarboxyPept-like_regulatory"/>
</dbReference>
<keyword evidence="2" id="KW-0998">Cell outer membrane</keyword>
<keyword evidence="2" id="KW-1134">Transmembrane beta strand</keyword>
<evidence type="ECO:0000259" key="4">
    <source>
        <dbReference type="Pfam" id="PF07715"/>
    </source>
</evidence>
<proteinExistence type="inferred from homology"/>
<dbReference type="RefSeq" id="WP_248412794.1">
    <property type="nucleotide sequence ID" value="NZ_JALPQF010000008.1"/>
</dbReference>
<dbReference type="Gene3D" id="2.60.40.1120">
    <property type="entry name" value="Carboxypeptidase-like, regulatory domain"/>
    <property type="match status" value="1"/>
</dbReference>
<dbReference type="InterPro" id="IPR037066">
    <property type="entry name" value="Plug_dom_sf"/>
</dbReference>
<reference evidence="5" key="1">
    <citation type="submission" date="2022-04" db="EMBL/GenBank/DDBJ databases">
        <authorList>
            <person name="Ren T."/>
        </authorList>
    </citation>
    <scope>NUCLEOTIDE SEQUENCE</scope>
    <source>
        <strain evidence="5">F63249</strain>
    </source>
</reference>
<dbReference type="SUPFAM" id="SSF49464">
    <property type="entry name" value="Carboxypeptidase regulatory domain-like"/>
    <property type="match status" value="1"/>
</dbReference>
<dbReference type="Proteomes" id="UP001203687">
    <property type="component" value="Unassembled WGS sequence"/>
</dbReference>
<dbReference type="Pfam" id="PF13715">
    <property type="entry name" value="CarbopepD_reg_2"/>
    <property type="match status" value="1"/>
</dbReference>
<dbReference type="PANTHER" id="PTHR30069:SF29">
    <property type="entry name" value="HEMOGLOBIN AND HEMOGLOBIN-HAPTOGLOBIN-BINDING PROTEIN 1-RELATED"/>
    <property type="match status" value="1"/>
</dbReference>
<keyword evidence="2" id="KW-0472">Membrane</keyword>
<organism evidence="5 6">
    <name type="scientific">Psychroserpens algicola</name>
    <dbReference type="NCBI Taxonomy" id="1719034"/>
    <lineage>
        <taxon>Bacteria</taxon>
        <taxon>Pseudomonadati</taxon>
        <taxon>Bacteroidota</taxon>
        <taxon>Flavobacteriia</taxon>
        <taxon>Flavobacteriales</taxon>
        <taxon>Flavobacteriaceae</taxon>
        <taxon>Psychroserpens</taxon>
    </lineage>
</organism>
<dbReference type="InterPro" id="IPR039426">
    <property type="entry name" value="TonB-dep_rcpt-like"/>
</dbReference>